<evidence type="ECO:0000256" key="5">
    <source>
        <dbReference type="ARBA" id="ARBA00022723"/>
    </source>
</evidence>
<dbReference type="InterPro" id="IPR003593">
    <property type="entry name" value="AAA+_ATPase"/>
</dbReference>
<dbReference type="PANTHER" id="PTHR11669">
    <property type="entry name" value="REPLICATION FACTOR C / DNA POLYMERASE III GAMMA-TAU SUBUNIT"/>
    <property type="match status" value="1"/>
</dbReference>
<comment type="similarity">
    <text evidence="1 11">Belongs to the DnaX/STICHEL family.</text>
</comment>
<dbReference type="NCBIfam" id="TIGR02397">
    <property type="entry name" value="dnaX_nterm"/>
    <property type="match status" value="1"/>
</dbReference>
<organism evidence="14 15">
    <name type="scientific">Tistrella bauzanensis</name>
    <dbReference type="NCBI Taxonomy" id="657419"/>
    <lineage>
        <taxon>Bacteria</taxon>
        <taxon>Pseudomonadati</taxon>
        <taxon>Pseudomonadota</taxon>
        <taxon>Alphaproteobacteria</taxon>
        <taxon>Geminicoccales</taxon>
        <taxon>Geminicoccaceae</taxon>
        <taxon>Tistrella</taxon>
    </lineage>
</organism>
<comment type="catalytic activity">
    <reaction evidence="10 11">
        <text>DNA(n) + a 2'-deoxyribonucleoside 5'-triphosphate = DNA(n+1) + diphosphate</text>
        <dbReference type="Rhea" id="RHEA:22508"/>
        <dbReference type="Rhea" id="RHEA-COMP:17339"/>
        <dbReference type="Rhea" id="RHEA-COMP:17340"/>
        <dbReference type="ChEBI" id="CHEBI:33019"/>
        <dbReference type="ChEBI" id="CHEBI:61560"/>
        <dbReference type="ChEBI" id="CHEBI:173112"/>
        <dbReference type="EC" id="2.7.7.7"/>
    </reaction>
</comment>
<dbReference type="Pfam" id="PF13177">
    <property type="entry name" value="DNA_pol3_delta2"/>
    <property type="match status" value="1"/>
</dbReference>
<evidence type="ECO:0000256" key="11">
    <source>
        <dbReference type="RuleBase" id="RU364063"/>
    </source>
</evidence>
<name>A0ABQ1J0Z0_9PROT</name>
<comment type="function">
    <text evidence="11">DNA polymerase III is a complex, multichain enzyme responsible for most of the replicative synthesis in bacteria. This DNA polymerase also exhibits 3' to 5' exonuclease activity.</text>
</comment>
<evidence type="ECO:0000256" key="2">
    <source>
        <dbReference type="ARBA" id="ARBA00022679"/>
    </source>
</evidence>
<evidence type="ECO:0000256" key="4">
    <source>
        <dbReference type="ARBA" id="ARBA00022705"/>
    </source>
</evidence>
<dbReference type="Pfam" id="PF12169">
    <property type="entry name" value="DNA_pol3_gamma3"/>
    <property type="match status" value="1"/>
</dbReference>
<keyword evidence="6 11" id="KW-0547">Nucleotide-binding</keyword>
<dbReference type="CDD" id="cd18137">
    <property type="entry name" value="HLD_clamp_pol_III_gamma_tau"/>
    <property type="match status" value="1"/>
</dbReference>
<dbReference type="CDD" id="cd00009">
    <property type="entry name" value="AAA"/>
    <property type="match status" value="1"/>
</dbReference>
<dbReference type="InterPro" id="IPR045085">
    <property type="entry name" value="HLD_clamp_pol_III_gamma_tau"/>
</dbReference>
<proteinExistence type="inferred from homology"/>
<evidence type="ECO:0000256" key="1">
    <source>
        <dbReference type="ARBA" id="ARBA00006360"/>
    </source>
</evidence>
<sequence>MTASDSAAEPAPAAIAAGGATAPDAGAVHAQAGGAEYRVLARKYRPRTFAELIGQDALVRTLTNAIETGRLAHAFLLTGVRGVGKTSTARIIARALNCTGPDGTGGPTPAPCGVCETCRLIVEDRHVDVLEMDAASRTGVNDIREIIEGVRYRPVGARFKIYIIDEVHMLSTSAFNALLKTLEEPPPHVKFIFATTELRKVPVTVLSRCQRFDLKRVEPEVLTAHFARIAGIEGAGIDEAALALIARAADGSVRDGLSLLDQAIAHGAGAVTEVQVRDMLGLADRAVVIDLLDRTLGGDIAAALDIMEDQARAGADPAVIVEDMLALVHLMTRVKLAGTGGRGPVLTASERGAATRIAGRVGMAHLGRAWQMLMKGLSEVRMAPVPQAAAEMVVIRLAHAADLPDPAELARMLDRMKAEGGPPPRPSPAAGAHAPTPAAPDRRPTTPPAAVPPTPAAAPRPIAPRPPAPLTPAPLPAVSHPDVVQPVARPPAPSAPAVPMPAPAPKPATKVEPAAPTAEPQPVPRPAPGPAPRAEAPPEADTAPLLDDVVRDRLDRWREIIDLLRRHREIRIVPELRGMAHIAEISVTAAERRLVLAFEPGADSGLAQKLQDVLGRIDDAPWTVRNAAVMGDPALVAAARATPTLVQYDEMRRRRMMALARRHPMVSAVFSAFPGATLEEVTPIFATATTDASAGGTAIDRLDAEIFGDGIDEDAYGAGDEDSAGADYDARFGDF</sequence>
<dbReference type="Pfam" id="PF22608">
    <property type="entry name" value="DNAX_ATPase_lid"/>
    <property type="match status" value="1"/>
</dbReference>
<evidence type="ECO:0000256" key="6">
    <source>
        <dbReference type="ARBA" id="ARBA00022741"/>
    </source>
</evidence>
<evidence type="ECO:0000256" key="3">
    <source>
        <dbReference type="ARBA" id="ARBA00022695"/>
    </source>
</evidence>
<dbReference type="Gene3D" id="3.40.50.300">
    <property type="entry name" value="P-loop containing nucleotide triphosphate hydrolases"/>
    <property type="match status" value="1"/>
</dbReference>
<dbReference type="Gene3D" id="1.10.8.60">
    <property type="match status" value="1"/>
</dbReference>
<evidence type="ECO:0000259" key="13">
    <source>
        <dbReference type="SMART" id="SM00382"/>
    </source>
</evidence>
<keyword evidence="2 11" id="KW-0808">Transferase</keyword>
<keyword evidence="8 11" id="KW-0067">ATP-binding</keyword>
<dbReference type="InterPro" id="IPR008921">
    <property type="entry name" value="DNA_pol3_clamp-load_cplx_C"/>
</dbReference>
<dbReference type="InterPro" id="IPR050238">
    <property type="entry name" value="DNA_Rep/Repair_Clamp_Loader"/>
</dbReference>
<keyword evidence="9 11" id="KW-0239">DNA-directed DNA polymerase</keyword>
<dbReference type="InterPro" id="IPR022107">
    <property type="entry name" value="DNA_pol_III_gamma/tau_C"/>
</dbReference>
<dbReference type="InterPro" id="IPR012763">
    <property type="entry name" value="DNA_pol_III_sug/sutau_N"/>
</dbReference>
<comment type="subunit">
    <text evidence="11">DNA polymerase III contains a core (composed of alpha, epsilon and theta chains) that associates with a tau subunit. This core dimerizes to form the POLIII' complex. PolIII' associates with the gamma complex (composed of gamma, delta, delta', psi and chi chains) and with the beta chain to form the complete DNA polymerase III complex.</text>
</comment>
<dbReference type="InterPro" id="IPR027417">
    <property type="entry name" value="P-loop_NTPase"/>
</dbReference>
<evidence type="ECO:0000256" key="12">
    <source>
        <dbReference type="SAM" id="MobiDB-lite"/>
    </source>
</evidence>
<dbReference type="EC" id="2.7.7.7" evidence="11"/>
<protein>
    <recommendedName>
        <fullName evidence="11">DNA polymerase III subunit gamma/tau</fullName>
        <ecNumber evidence="11">2.7.7.7</ecNumber>
    </recommendedName>
</protein>
<feature type="compositionally biased region" description="Pro residues" evidence="12">
    <location>
        <begin position="519"/>
        <end position="531"/>
    </location>
</feature>
<keyword evidence="4 11" id="KW-0235">DNA replication</keyword>
<keyword evidence="15" id="KW-1185">Reference proteome</keyword>
<evidence type="ECO:0000256" key="8">
    <source>
        <dbReference type="ARBA" id="ARBA00022840"/>
    </source>
</evidence>
<dbReference type="InterPro" id="IPR022754">
    <property type="entry name" value="DNA_pol_III_gamma-3"/>
</dbReference>
<dbReference type="Pfam" id="PF12362">
    <property type="entry name" value="DUF3646"/>
    <property type="match status" value="1"/>
</dbReference>
<feature type="compositionally biased region" description="Pro residues" evidence="12">
    <location>
        <begin position="445"/>
        <end position="475"/>
    </location>
</feature>
<gene>
    <name evidence="11" type="primary">dnaX</name>
    <name evidence="14" type="ORF">GCM10011505_42910</name>
</gene>
<reference evidence="15" key="1">
    <citation type="journal article" date="2019" name="Int. J. Syst. Evol. Microbiol.">
        <title>The Global Catalogue of Microorganisms (GCM) 10K type strain sequencing project: providing services to taxonomists for standard genome sequencing and annotation.</title>
        <authorList>
            <consortium name="The Broad Institute Genomics Platform"/>
            <consortium name="The Broad Institute Genome Sequencing Center for Infectious Disease"/>
            <person name="Wu L."/>
            <person name="Ma J."/>
        </authorList>
    </citation>
    <scope>NUCLEOTIDE SEQUENCE [LARGE SCALE GENOMIC DNA]</scope>
    <source>
        <strain evidence="15">CGMCC 1.10188</strain>
    </source>
</reference>
<feature type="domain" description="AAA+ ATPase" evidence="13">
    <location>
        <begin position="71"/>
        <end position="218"/>
    </location>
</feature>
<dbReference type="NCBIfam" id="NF004046">
    <property type="entry name" value="PRK05563.1"/>
    <property type="match status" value="1"/>
</dbReference>
<dbReference type="SUPFAM" id="SSF52540">
    <property type="entry name" value="P-loop containing nucleoside triphosphate hydrolases"/>
    <property type="match status" value="1"/>
</dbReference>
<dbReference type="Gene3D" id="1.20.272.10">
    <property type="match status" value="1"/>
</dbReference>
<evidence type="ECO:0000313" key="15">
    <source>
        <dbReference type="Proteomes" id="UP000603352"/>
    </source>
</evidence>
<dbReference type="Proteomes" id="UP000603352">
    <property type="component" value="Unassembled WGS sequence"/>
</dbReference>
<feature type="compositionally biased region" description="Pro residues" evidence="12">
    <location>
        <begin position="488"/>
        <end position="506"/>
    </location>
</feature>
<feature type="region of interest" description="Disordered" evidence="12">
    <location>
        <begin position="417"/>
        <end position="546"/>
    </location>
</feature>
<comment type="caution">
    <text evidence="14">The sequence shown here is derived from an EMBL/GenBank/DDBJ whole genome shotgun (WGS) entry which is preliminary data.</text>
</comment>
<dbReference type="RefSeq" id="WP_188581758.1">
    <property type="nucleotide sequence ID" value="NZ_BMDZ01000071.1"/>
</dbReference>
<feature type="compositionally biased region" description="Low complexity" evidence="12">
    <location>
        <begin position="507"/>
        <end position="518"/>
    </location>
</feature>
<keyword evidence="3 11" id="KW-0548">Nucleotidyltransferase</keyword>
<keyword evidence="5" id="KW-0479">Metal-binding</keyword>
<dbReference type="SMART" id="SM00382">
    <property type="entry name" value="AAA"/>
    <property type="match status" value="1"/>
</dbReference>
<evidence type="ECO:0000256" key="10">
    <source>
        <dbReference type="ARBA" id="ARBA00049244"/>
    </source>
</evidence>
<dbReference type="PANTHER" id="PTHR11669:SF0">
    <property type="entry name" value="PROTEIN STICHEL-LIKE 2"/>
    <property type="match status" value="1"/>
</dbReference>
<dbReference type="NCBIfam" id="NF006585">
    <property type="entry name" value="PRK09111.1"/>
    <property type="match status" value="1"/>
</dbReference>
<keyword evidence="7" id="KW-0862">Zinc</keyword>
<evidence type="ECO:0000313" key="14">
    <source>
        <dbReference type="EMBL" id="GGB57439.1"/>
    </source>
</evidence>
<dbReference type="SUPFAM" id="SSF48019">
    <property type="entry name" value="post-AAA+ oligomerization domain-like"/>
    <property type="match status" value="1"/>
</dbReference>
<accession>A0ABQ1J0Z0</accession>
<feature type="compositionally biased region" description="Low complexity" evidence="12">
    <location>
        <begin position="532"/>
        <end position="546"/>
    </location>
</feature>
<evidence type="ECO:0000256" key="7">
    <source>
        <dbReference type="ARBA" id="ARBA00022833"/>
    </source>
</evidence>
<evidence type="ECO:0000256" key="9">
    <source>
        <dbReference type="ARBA" id="ARBA00022932"/>
    </source>
</evidence>
<dbReference type="EMBL" id="BMDZ01000071">
    <property type="protein sequence ID" value="GGB57439.1"/>
    <property type="molecule type" value="Genomic_DNA"/>
</dbReference>